<accession>A0ABP7F0W4</accession>
<comment type="caution">
    <text evidence="5">The sequence shown here is derived from an EMBL/GenBank/DDBJ whole genome shotgun (WGS) entry which is preliminary data.</text>
</comment>
<evidence type="ECO:0000256" key="3">
    <source>
        <dbReference type="ARBA" id="ARBA00023163"/>
    </source>
</evidence>
<dbReference type="SMART" id="SM00347">
    <property type="entry name" value="HTH_MARR"/>
    <property type="match status" value="1"/>
</dbReference>
<keyword evidence="3" id="KW-0804">Transcription</keyword>
<dbReference type="PANTHER" id="PTHR42756">
    <property type="entry name" value="TRANSCRIPTIONAL REGULATOR, MARR"/>
    <property type="match status" value="1"/>
</dbReference>
<reference evidence="6" key="1">
    <citation type="journal article" date="2019" name="Int. J. Syst. Evol. Microbiol.">
        <title>The Global Catalogue of Microorganisms (GCM) 10K type strain sequencing project: providing services to taxonomists for standard genome sequencing and annotation.</title>
        <authorList>
            <consortium name="The Broad Institute Genomics Platform"/>
            <consortium name="The Broad Institute Genome Sequencing Center for Infectious Disease"/>
            <person name="Wu L."/>
            <person name="Ma J."/>
        </authorList>
    </citation>
    <scope>NUCLEOTIDE SEQUENCE [LARGE SCALE GENOMIC DNA]</scope>
    <source>
        <strain evidence="6">JCM 16981</strain>
    </source>
</reference>
<keyword evidence="6" id="KW-1185">Reference proteome</keyword>
<evidence type="ECO:0000313" key="5">
    <source>
        <dbReference type="EMBL" id="GAA3729232.1"/>
    </source>
</evidence>
<dbReference type="PRINTS" id="PR00598">
    <property type="entry name" value="HTHMARR"/>
</dbReference>
<dbReference type="InterPro" id="IPR000835">
    <property type="entry name" value="HTH_MarR-typ"/>
</dbReference>
<evidence type="ECO:0000256" key="2">
    <source>
        <dbReference type="ARBA" id="ARBA00023125"/>
    </source>
</evidence>
<keyword evidence="2" id="KW-0238">DNA-binding</keyword>
<feature type="domain" description="HTH marR-type" evidence="4">
    <location>
        <begin position="1"/>
        <end position="142"/>
    </location>
</feature>
<dbReference type="RefSeq" id="WP_344703498.1">
    <property type="nucleotide sequence ID" value="NZ_BAABCK010000061.1"/>
</dbReference>
<organism evidence="5 6">
    <name type="scientific">Salinicoccus jeotgali</name>
    <dbReference type="NCBI Taxonomy" id="381634"/>
    <lineage>
        <taxon>Bacteria</taxon>
        <taxon>Bacillati</taxon>
        <taxon>Bacillota</taxon>
        <taxon>Bacilli</taxon>
        <taxon>Bacillales</taxon>
        <taxon>Staphylococcaceae</taxon>
        <taxon>Salinicoccus</taxon>
    </lineage>
</organism>
<evidence type="ECO:0000256" key="1">
    <source>
        <dbReference type="ARBA" id="ARBA00023015"/>
    </source>
</evidence>
<dbReference type="EMBL" id="BAABCK010000061">
    <property type="protein sequence ID" value="GAA3729232.1"/>
    <property type="molecule type" value="Genomic_DNA"/>
</dbReference>
<dbReference type="PROSITE" id="PS50995">
    <property type="entry name" value="HTH_MARR_2"/>
    <property type="match status" value="1"/>
</dbReference>
<protein>
    <recommendedName>
        <fullName evidence="4">HTH marR-type domain-containing protein</fullName>
    </recommendedName>
</protein>
<name>A0ABP7F0W4_9STAP</name>
<dbReference type="PANTHER" id="PTHR42756:SF1">
    <property type="entry name" value="TRANSCRIPTIONAL REPRESSOR OF EMRAB OPERON"/>
    <property type="match status" value="1"/>
</dbReference>
<gene>
    <name evidence="5" type="ORF">GCM10022378_17320</name>
</gene>
<dbReference type="Pfam" id="PF12802">
    <property type="entry name" value="MarR_2"/>
    <property type="match status" value="1"/>
</dbReference>
<dbReference type="SUPFAM" id="SSF46785">
    <property type="entry name" value="Winged helix' DNA-binding domain"/>
    <property type="match status" value="1"/>
</dbReference>
<evidence type="ECO:0000259" key="4">
    <source>
        <dbReference type="PROSITE" id="PS50995"/>
    </source>
</evidence>
<dbReference type="InterPro" id="IPR036388">
    <property type="entry name" value="WH-like_DNA-bd_sf"/>
</dbReference>
<sequence length="143" mass="16377">MSETTNDVNIRNVCRYIFMLNAKIDHLAEFKTELGTLSREQLYIVEMISEEPGLTQKTIIGRLNKEQTSVSRAVQTLVDQGYIAKRRNENDMRASHLEMTDAGSEALAELEPSICELSENVVEELNDEEKRTLMDTLRKIQVQ</sequence>
<dbReference type="InterPro" id="IPR036390">
    <property type="entry name" value="WH_DNA-bd_sf"/>
</dbReference>
<keyword evidence="1" id="KW-0805">Transcription regulation</keyword>
<evidence type="ECO:0000313" key="6">
    <source>
        <dbReference type="Proteomes" id="UP001500920"/>
    </source>
</evidence>
<dbReference type="Gene3D" id="1.10.10.10">
    <property type="entry name" value="Winged helix-like DNA-binding domain superfamily/Winged helix DNA-binding domain"/>
    <property type="match status" value="1"/>
</dbReference>
<dbReference type="Proteomes" id="UP001500920">
    <property type="component" value="Unassembled WGS sequence"/>
</dbReference>
<proteinExistence type="predicted"/>